<evidence type="ECO:0000313" key="2">
    <source>
        <dbReference type="Proteomes" id="UP000266622"/>
    </source>
</evidence>
<name>A0A397WRM1_9ARCH</name>
<reference evidence="1 2" key="1">
    <citation type="journal article" date="2018" name="Syst. Appl. Microbiol.">
        <title>A new symbiotic nanoarchaeote (Candidatus Nanoclepta minutus) and its host (Zestosphaera tikiterensis gen. nov., sp. nov.) from a New Zealand hot spring.</title>
        <authorList>
            <person name="St John E."/>
            <person name="Liu Y."/>
            <person name="Podar M."/>
            <person name="Stott M.B."/>
            <person name="Meneghin J."/>
            <person name="Chen Z."/>
            <person name="Lagutin K."/>
            <person name="Mitchell K."/>
            <person name="Reysenbach A.L."/>
        </authorList>
    </citation>
    <scope>NUCLEOTIDE SEQUENCE [LARGE SCALE GENOMIC DNA]</scope>
    <source>
        <strain evidence="1">NZ3</strain>
    </source>
</reference>
<comment type="caution">
    <text evidence="1">The sequence shown here is derived from an EMBL/GenBank/DDBJ whole genome shotgun (WGS) entry which is preliminary data.</text>
</comment>
<sequence>MKKSTINLLLILPLLGAVMLFHACPIIIGKAESQEVKPYQRPSWAVNKPGSIDLLVSDVDAIIDYTVSQGYETEYTLSYSSSVYTGEKDKKYKVDYIIGSSISGIIEQGSNSTSEAYYESVSGSFYPDTADIKKFKFVIPANLSGIMYVNLYLIYNVSDFKTKILIPLDVKKPPSGTSEISSNIPIFYSASPLVPSKNTAFLQVTPRRIIVNFNIVDAVGCLAGYTRIQPIQYTAKVKYGSSYVNSEGFINCKPSDIKSIPANITCIIEIYKDNNIYKAFSLGEVHLDLEFEIDKYSCSFTREYIINIRKYEE</sequence>
<accession>A0A397WRM1</accession>
<protein>
    <submittedName>
        <fullName evidence="1">Uncharacterized protein</fullName>
    </submittedName>
</protein>
<organism evidence="1 2">
    <name type="scientific">Candidatus Nanoclepta minutus</name>
    <dbReference type="NCBI Taxonomy" id="1940235"/>
    <lineage>
        <taxon>Archaea</taxon>
        <taxon>Nanobdellota</taxon>
        <taxon>Candidatus Nanoclepta</taxon>
    </lineage>
</organism>
<dbReference type="Proteomes" id="UP000266622">
    <property type="component" value="Unassembled WGS sequence"/>
</dbReference>
<proteinExistence type="predicted"/>
<gene>
    <name evidence="1" type="ORF">BXU00_02130</name>
</gene>
<evidence type="ECO:0000313" key="1">
    <source>
        <dbReference type="EMBL" id="RIB35306.1"/>
    </source>
</evidence>
<dbReference type="AlphaFoldDB" id="A0A397WRM1"/>
<dbReference type="EMBL" id="MWMI01000003">
    <property type="protein sequence ID" value="RIB35306.1"/>
    <property type="molecule type" value="Genomic_DNA"/>
</dbReference>